<dbReference type="RefSeq" id="XP_026683053.1">
    <property type="nucleotide sequence ID" value="XM_026827252.1"/>
</dbReference>
<dbReference type="GeneID" id="103523556"/>
<name>A0A1S3DRR0_DIACI</name>
<dbReference type="AlphaFoldDB" id="A0A1S3DRR0"/>
<reference evidence="3 4" key="1">
    <citation type="submission" date="2025-04" db="UniProtKB">
        <authorList>
            <consortium name="RefSeq"/>
        </authorList>
    </citation>
    <scope>IDENTIFICATION</scope>
</reference>
<organism evidence="2 3">
    <name type="scientific">Diaphorina citri</name>
    <name type="common">Asian citrus psyllid</name>
    <dbReference type="NCBI Taxonomy" id="121845"/>
    <lineage>
        <taxon>Eukaryota</taxon>
        <taxon>Metazoa</taxon>
        <taxon>Ecdysozoa</taxon>
        <taxon>Arthropoda</taxon>
        <taxon>Hexapoda</taxon>
        <taxon>Insecta</taxon>
        <taxon>Pterygota</taxon>
        <taxon>Neoptera</taxon>
        <taxon>Paraneoptera</taxon>
        <taxon>Hemiptera</taxon>
        <taxon>Sternorrhyncha</taxon>
        <taxon>Psylloidea</taxon>
        <taxon>Psyllidae</taxon>
        <taxon>Diaphorininae</taxon>
        <taxon>Diaphorina</taxon>
    </lineage>
</organism>
<dbReference type="Proteomes" id="UP000079169">
    <property type="component" value="Unplaced"/>
</dbReference>
<keyword evidence="2" id="KW-1185">Reference proteome</keyword>
<evidence type="ECO:0000256" key="1">
    <source>
        <dbReference type="SAM" id="MobiDB-lite"/>
    </source>
</evidence>
<evidence type="ECO:0000313" key="2">
    <source>
        <dbReference type="Proteomes" id="UP000079169"/>
    </source>
</evidence>
<dbReference type="KEGG" id="dci:103523556"/>
<evidence type="ECO:0000313" key="4">
    <source>
        <dbReference type="RefSeq" id="XP_026683053.1"/>
    </source>
</evidence>
<dbReference type="KEGG" id="dci:113469488"/>
<proteinExistence type="predicted"/>
<gene>
    <name evidence="3" type="primary">LOC103523556</name>
    <name evidence="4" type="synonym">LOC113469488</name>
</gene>
<dbReference type="RefSeq" id="XP_008486813.1">
    <property type="nucleotide sequence ID" value="XM_008488591.2"/>
</dbReference>
<accession>A0A1S3DRR0</accession>
<feature type="compositionally biased region" description="Basic and acidic residues" evidence="1">
    <location>
        <begin position="7"/>
        <end position="17"/>
    </location>
</feature>
<protein>
    <submittedName>
        <fullName evidence="3 4">Eukaryotic translation initiation factor 3 subunit J-like</fullName>
    </submittedName>
</protein>
<feature type="region of interest" description="Disordered" evidence="1">
    <location>
        <begin position="1"/>
        <end position="25"/>
    </location>
</feature>
<sequence>MNLDNMYIEKQKLEKGDKPKKKGKGKAKLKVEGDGAVFDEYSAYSIDDTFDDFI</sequence>
<dbReference type="PaxDb" id="121845-A0A1S3DRR0"/>
<evidence type="ECO:0000313" key="3">
    <source>
        <dbReference type="RefSeq" id="XP_008486813.1"/>
    </source>
</evidence>